<evidence type="ECO:0000313" key="2">
    <source>
        <dbReference type="Proteomes" id="UP000245507"/>
    </source>
</evidence>
<dbReference type="EMBL" id="QGDD01000001">
    <property type="protein sequence ID" value="PWN04231.1"/>
    <property type="molecule type" value="Genomic_DNA"/>
</dbReference>
<evidence type="ECO:0000313" key="1">
    <source>
        <dbReference type="EMBL" id="PWN04231.1"/>
    </source>
</evidence>
<dbReference type="Proteomes" id="UP000245507">
    <property type="component" value="Unassembled WGS sequence"/>
</dbReference>
<proteinExistence type="predicted"/>
<protein>
    <submittedName>
        <fullName evidence="1">Uncharacterized protein</fullName>
    </submittedName>
</protein>
<gene>
    <name evidence="1" type="ORF">DJ010_00825</name>
</gene>
<dbReference type="RefSeq" id="WP_109691738.1">
    <property type="nucleotide sequence ID" value="NZ_QGDD01000001.1"/>
</dbReference>
<sequence>MLEAVARSLDDKRCFDLPDVGSYRRPGWFDRSGTTLLPVGSPSLQARTFGGWIARAAAVDPHGAIVGEFQRREFADVLGDVAWGQTAYVLAPETGYDDFVLTWGGEPKLRVRRHRPSTGIPAYIERTDRTLDRGLTLFVTWLLMELRGESDRNNNWGSVAF</sequence>
<keyword evidence="2" id="KW-1185">Reference proteome</keyword>
<dbReference type="AlphaFoldDB" id="A0A316TKT0"/>
<organism evidence="1 2">
    <name type="scientific">Nocardioides silvaticus</name>
    <dbReference type="NCBI Taxonomy" id="2201891"/>
    <lineage>
        <taxon>Bacteria</taxon>
        <taxon>Bacillati</taxon>
        <taxon>Actinomycetota</taxon>
        <taxon>Actinomycetes</taxon>
        <taxon>Propionibacteriales</taxon>
        <taxon>Nocardioidaceae</taxon>
        <taxon>Nocardioides</taxon>
    </lineage>
</organism>
<name>A0A316TKT0_9ACTN</name>
<dbReference type="OrthoDB" id="2001153at1760"/>
<accession>A0A316TKT0</accession>
<reference evidence="1 2" key="1">
    <citation type="submission" date="2018-05" db="EMBL/GenBank/DDBJ databases">
        <title>Nocardioides silvaticus genome.</title>
        <authorList>
            <person name="Li C."/>
            <person name="Wang G."/>
        </authorList>
    </citation>
    <scope>NUCLEOTIDE SEQUENCE [LARGE SCALE GENOMIC DNA]</scope>
    <source>
        <strain evidence="1 2">CCTCC AB 2018079</strain>
    </source>
</reference>
<comment type="caution">
    <text evidence="1">The sequence shown here is derived from an EMBL/GenBank/DDBJ whole genome shotgun (WGS) entry which is preliminary data.</text>
</comment>